<dbReference type="GO" id="GO:0000976">
    <property type="term" value="F:transcription cis-regulatory region binding"/>
    <property type="evidence" value="ECO:0007669"/>
    <property type="project" value="TreeGrafter"/>
</dbReference>
<keyword evidence="8" id="KW-1185">Reference proteome</keyword>
<organism evidence="7 8">
    <name type="scientific">Nesterenkonia xinjiangensis</name>
    <dbReference type="NCBI Taxonomy" id="225327"/>
    <lineage>
        <taxon>Bacteria</taxon>
        <taxon>Bacillati</taxon>
        <taxon>Actinomycetota</taxon>
        <taxon>Actinomycetes</taxon>
        <taxon>Micrococcales</taxon>
        <taxon>Micrococcaceae</taxon>
        <taxon>Nesterenkonia</taxon>
    </lineage>
</organism>
<evidence type="ECO:0000259" key="6">
    <source>
        <dbReference type="PROSITE" id="PS50977"/>
    </source>
</evidence>
<dbReference type="SUPFAM" id="SSF46689">
    <property type="entry name" value="Homeodomain-like"/>
    <property type="match status" value="1"/>
</dbReference>
<dbReference type="PANTHER" id="PTHR30055">
    <property type="entry name" value="HTH-TYPE TRANSCRIPTIONAL REGULATOR RUTR"/>
    <property type="match status" value="1"/>
</dbReference>
<comment type="caution">
    <text evidence="7">The sequence shown here is derived from an EMBL/GenBank/DDBJ whole genome shotgun (WGS) entry which is preliminary data.</text>
</comment>
<feature type="domain" description="HTH tetR-type" evidence="6">
    <location>
        <begin position="8"/>
        <end position="68"/>
    </location>
</feature>
<dbReference type="InterPro" id="IPR001647">
    <property type="entry name" value="HTH_TetR"/>
</dbReference>
<evidence type="ECO:0000256" key="2">
    <source>
        <dbReference type="ARBA" id="ARBA00023015"/>
    </source>
</evidence>
<evidence type="ECO:0000256" key="3">
    <source>
        <dbReference type="ARBA" id="ARBA00023125"/>
    </source>
</evidence>
<accession>A0A7Z0K8F0</accession>
<dbReference type="RefSeq" id="WP_179541023.1">
    <property type="nucleotide sequence ID" value="NZ_BAAALL010000004.1"/>
</dbReference>
<gene>
    <name evidence="7" type="ORF">HNR09_000965</name>
</gene>
<evidence type="ECO:0000256" key="4">
    <source>
        <dbReference type="ARBA" id="ARBA00023163"/>
    </source>
</evidence>
<keyword evidence="3 5" id="KW-0238">DNA-binding</keyword>
<keyword evidence="1" id="KW-0678">Repressor</keyword>
<protein>
    <submittedName>
        <fullName evidence="7">AcrR family transcriptional regulator</fullName>
    </submittedName>
</protein>
<keyword evidence="4" id="KW-0804">Transcription</keyword>
<evidence type="ECO:0000256" key="5">
    <source>
        <dbReference type="PROSITE-ProRule" id="PRU00335"/>
    </source>
</evidence>
<dbReference type="PROSITE" id="PS50977">
    <property type="entry name" value="HTH_TETR_2"/>
    <property type="match status" value="1"/>
</dbReference>
<proteinExistence type="predicted"/>
<dbReference type="InterPro" id="IPR036271">
    <property type="entry name" value="Tet_transcr_reg_TetR-rel_C_sf"/>
</dbReference>
<name>A0A7Z0K8F0_9MICC</name>
<dbReference type="GO" id="GO:0003700">
    <property type="term" value="F:DNA-binding transcription factor activity"/>
    <property type="evidence" value="ECO:0007669"/>
    <property type="project" value="TreeGrafter"/>
</dbReference>
<dbReference type="Pfam" id="PF13977">
    <property type="entry name" value="TetR_C_6"/>
    <property type="match status" value="1"/>
</dbReference>
<keyword evidence="2" id="KW-0805">Transcription regulation</keyword>
<evidence type="ECO:0000313" key="7">
    <source>
        <dbReference type="EMBL" id="NYJ77554.1"/>
    </source>
</evidence>
<dbReference type="EMBL" id="JACCFY010000001">
    <property type="protein sequence ID" value="NYJ77554.1"/>
    <property type="molecule type" value="Genomic_DNA"/>
</dbReference>
<dbReference type="Proteomes" id="UP000535437">
    <property type="component" value="Unassembled WGS sequence"/>
</dbReference>
<dbReference type="InterPro" id="IPR050109">
    <property type="entry name" value="HTH-type_TetR-like_transc_reg"/>
</dbReference>
<dbReference type="AlphaFoldDB" id="A0A7Z0K8F0"/>
<dbReference type="PANTHER" id="PTHR30055:SF228">
    <property type="entry name" value="TRANSCRIPTIONAL REGULATOR-RELATED"/>
    <property type="match status" value="1"/>
</dbReference>
<sequence>MPKKVDHHQRRELIAAAVMRVVAHHGLGAASLRTVAAEAGVTGGMVQHYFPNMEAMLDFAMQSARARYGERMEHALAALGDNPEPTAVLEAALIALLPRSKEERADGRVALAFMSHASTKASATRQLREDNEGMRALLADHIRTARGGSAASLADPPDQDASRAAAALMALTDGLGVHILSAELDAEDAVGILRHHIALVLA</sequence>
<reference evidence="7 8" key="1">
    <citation type="submission" date="2020-07" db="EMBL/GenBank/DDBJ databases">
        <title>Sequencing the genomes of 1000 actinobacteria strains.</title>
        <authorList>
            <person name="Klenk H.-P."/>
        </authorList>
    </citation>
    <scope>NUCLEOTIDE SEQUENCE [LARGE SCALE GENOMIC DNA]</scope>
    <source>
        <strain evidence="7 8">DSM 15475</strain>
    </source>
</reference>
<dbReference type="InterPro" id="IPR039538">
    <property type="entry name" value="BetI_C"/>
</dbReference>
<evidence type="ECO:0000256" key="1">
    <source>
        <dbReference type="ARBA" id="ARBA00022491"/>
    </source>
</evidence>
<dbReference type="InterPro" id="IPR009057">
    <property type="entry name" value="Homeodomain-like_sf"/>
</dbReference>
<evidence type="ECO:0000313" key="8">
    <source>
        <dbReference type="Proteomes" id="UP000535437"/>
    </source>
</evidence>
<feature type="DNA-binding region" description="H-T-H motif" evidence="5">
    <location>
        <begin position="31"/>
        <end position="50"/>
    </location>
</feature>
<dbReference type="SUPFAM" id="SSF48498">
    <property type="entry name" value="Tetracyclin repressor-like, C-terminal domain"/>
    <property type="match status" value="1"/>
</dbReference>
<dbReference type="Gene3D" id="1.10.357.10">
    <property type="entry name" value="Tetracycline Repressor, domain 2"/>
    <property type="match status" value="1"/>
</dbReference>
<dbReference type="Pfam" id="PF00440">
    <property type="entry name" value="TetR_N"/>
    <property type="match status" value="1"/>
</dbReference>